<dbReference type="OrthoDB" id="9813426at2"/>
<dbReference type="GO" id="GO:0005886">
    <property type="term" value="C:plasma membrane"/>
    <property type="evidence" value="ECO:0007669"/>
    <property type="project" value="UniProtKB-SubCell"/>
</dbReference>
<evidence type="ECO:0000256" key="7">
    <source>
        <dbReference type="SAM" id="Phobius"/>
    </source>
</evidence>
<dbReference type="RefSeq" id="WP_046522499.1">
    <property type="nucleotide sequence ID" value="NZ_LAYY01000003.1"/>
</dbReference>
<sequence length="203" mass="23032">MKDWIFMFMEEYGYIGIMLVIALENLFPPIPSEIVLPFGGFMTTRTGLTVPGVVLASTLGSVIGAVILYSIGRLVNVDQLERFIGRWGHILRVSKKDVRTAEGWFIRYGNWTVFFCRLIPVVRSLISIPAGMARMGLASFILYSTMGTLVWNTILVSLGAFLGASWEEVLQYVEVYKSMFYLLFGVAFLAAAVWYIKRRRTFR</sequence>
<evidence type="ECO:0000256" key="5">
    <source>
        <dbReference type="ARBA" id="ARBA00022989"/>
    </source>
</evidence>
<evidence type="ECO:0000259" key="8">
    <source>
        <dbReference type="Pfam" id="PF09335"/>
    </source>
</evidence>
<dbReference type="InterPro" id="IPR032816">
    <property type="entry name" value="VTT_dom"/>
</dbReference>
<organism evidence="9 10">
    <name type="scientific">Mesobacillus campisalis</name>
    <dbReference type="NCBI Taxonomy" id="1408103"/>
    <lineage>
        <taxon>Bacteria</taxon>
        <taxon>Bacillati</taxon>
        <taxon>Bacillota</taxon>
        <taxon>Bacilli</taxon>
        <taxon>Bacillales</taxon>
        <taxon>Bacillaceae</taxon>
        <taxon>Mesobacillus</taxon>
    </lineage>
</organism>
<proteinExistence type="inferred from homology"/>
<feature type="transmembrane region" description="Helical" evidence="7">
    <location>
        <begin position="178"/>
        <end position="196"/>
    </location>
</feature>
<dbReference type="PANTHER" id="PTHR42709:SF6">
    <property type="entry name" value="UNDECAPRENYL PHOSPHATE TRANSPORTER A"/>
    <property type="match status" value="1"/>
</dbReference>
<evidence type="ECO:0000256" key="6">
    <source>
        <dbReference type="ARBA" id="ARBA00023136"/>
    </source>
</evidence>
<evidence type="ECO:0000256" key="2">
    <source>
        <dbReference type="ARBA" id="ARBA00010792"/>
    </source>
</evidence>
<keyword evidence="10" id="KW-1185">Reference proteome</keyword>
<name>A0A0M2SY25_9BACI</name>
<comment type="subcellular location">
    <subcellularLocation>
        <location evidence="1">Cell membrane</location>
        <topology evidence="1">Multi-pass membrane protein</topology>
    </subcellularLocation>
</comment>
<evidence type="ECO:0000313" key="10">
    <source>
        <dbReference type="Proteomes" id="UP000034166"/>
    </source>
</evidence>
<comment type="similarity">
    <text evidence="2">Belongs to the DedA family.</text>
</comment>
<feature type="transmembrane region" description="Helical" evidence="7">
    <location>
        <begin position="50"/>
        <end position="72"/>
    </location>
</feature>
<keyword evidence="5 7" id="KW-1133">Transmembrane helix</keyword>
<evidence type="ECO:0000313" key="9">
    <source>
        <dbReference type="EMBL" id="KKK39464.1"/>
    </source>
</evidence>
<dbReference type="InterPro" id="IPR051311">
    <property type="entry name" value="DedA_domain"/>
</dbReference>
<feature type="domain" description="VTT" evidence="8">
    <location>
        <begin position="30"/>
        <end position="160"/>
    </location>
</feature>
<dbReference type="PATRIC" id="fig|1408103.3.peg.735"/>
<dbReference type="AlphaFoldDB" id="A0A0M2SY25"/>
<feature type="transmembrane region" description="Helical" evidence="7">
    <location>
        <begin position="140"/>
        <end position="166"/>
    </location>
</feature>
<comment type="caution">
    <text evidence="9">The sequence shown here is derived from an EMBL/GenBank/DDBJ whole genome shotgun (WGS) entry which is preliminary data.</text>
</comment>
<protein>
    <submittedName>
        <fullName evidence="9">Alkaline phosphatase</fullName>
    </submittedName>
</protein>
<evidence type="ECO:0000256" key="4">
    <source>
        <dbReference type="ARBA" id="ARBA00022692"/>
    </source>
</evidence>
<dbReference type="Proteomes" id="UP000034166">
    <property type="component" value="Unassembled WGS sequence"/>
</dbReference>
<accession>A0A0M2SY25</accession>
<keyword evidence="4 7" id="KW-0812">Transmembrane</keyword>
<evidence type="ECO:0000256" key="3">
    <source>
        <dbReference type="ARBA" id="ARBA00022475"/>
    </source>
</evidence>
<dbReference type="EMBL" id="LAYY01000003">
    <property type="protein sequence ID" value="KKK39464.1"/>
    <property type="molecule type" value="Genomic_DNA"/>
</dbReference>
<gene>
    <name evidence="9" type="ORF">WQ57_03250</name>
</gene>
<keyword evidence="6 7" id="KW-0472">Membrane</keyword>
<keyword evidence="3" id="KW-1003">Cell membrane</keyword>
<evidence type="ECO:0000256" key="1">
    <source>
        <dbReference type="ARBA" id="ARBA00004651"/>
    </source>
</evidence>
<dbReference type="PANTHER" id="PTHR42709">
    <property type="entry name" value="ALKALINE PHOSPHATASE LIKE PROTEIN"/>
    <property type="match status" value="1"/>
</dbReference>
<reference evidence="9 10" key="1">
    <citation type="submission" date="2015-04" db="EMBL/GenBank/DDBJ databases">
        <title>Taxonomic description and genome sequence of Bacillus campisalis sp. nov., a novel member of the genus Bacillus isolated from solar saltern.</title>
        <authorList>
            <person name="Mathan Kumar R."/>
            <person name="Kaur G."/>
            <person name="Kumar A."/>
            <person name="Singh N.K."/>
            <person name="Kaur N."/>
            <person name="Kumar N."/>
            <person name="Mayilraj S."/>
        </authorList>
    </citation>
    <scope>NUCLEOTIDE SEQUENCE [LARGE SCALE GENOMIC DNA]</scope>
    <source>
        <strain evidence="9 10">SA2-6</strain>
    </source>
</reference>
<feature type="transmembrane region" description="Helical" evidence="7">
    <location>
        <begin position="12"/>
        <end position="30"/>
    </location>
</feature>
<dbReference type="Pfam" id="PF09335">
    <property type="entry name" value="VTT_dom"/>
    <property type="match status" value="1"/>
</dbReference>